<evidence type="ECO:0000256" key="2">
    <source>
        <dbReference type="PROSITE-ProRule" id="PRU00176"/>
    </source>
</evidence>
<dbReference type="InterPro" id="IPR000608">
    <property type="entry name" value="UBC"/>
</dbReference>
<dbReference type="Pfam" id="PF00076">
    <property type="entry name" value="RRM_1"/>
    <property type="match status" value="1"/>
</dbReference>
<reference evidence="6 7" key="1">
    <citation type="journal article" date="2015" name="Genome Biol. Evol.">
        <title>Comparative Genomics of a Bacterivorous Green Alga Reveals Evolutionary Causalities and Consequences of Phago-Mixotrophic Mode of Nutrition.</title>
        <authorList>
            <person name="Burns J.A."/>
            <person name="Paasch A."/>
            <person name="Narechania A."/>
            <person name="Kim E."/>
        </authorList>
    </citation>
    <scope>NUCLEOTIDE SEQUENCE [LARGE SCALE GENOMIC DNA]</scope>
    <source>
        <strain evidence="6 7">PLY_AMNH</strain>
    </source>
</reference>
<dbReference type="Gene3D" id="3.10.110.10">
    <property type="entry name" value="Ubiquitin Conjugating Enzyme"/>
    <property type="match status" value="1"/>
</dbReference>
<sequence length="839" mass="92957">MNARTTASAVKRLLRDLKELEEEPVVGVTVTIPDEKNIFKQRVCLQPQEGPRQGDKFYMMLSFPPDYPNNPPHLKLHTRISRHPNVFGDWVCLNMLRPPAYGLDYSGWSSAYSLTSIAMQLQTFLFAKSVPQDGGGSVKNNSTVWRRSTKEPLFDKADKARNSHSDHKQQQEVGKADTCSHLADVGGLTLIHLPDEMLLKICESLPVMADLAALFRSCKRTMETYNEWLPLLLNPAHAKNALSLAKGTLVRLATGIALGTSVDGINLFKPAHALEVLPKMMNSMVVAFMKGKRKKLGEIDFIFDFGVSFSNHRLVEQEMAEPQEKAASAQVSPLMASERALKAYCACHHLLLQLAASFPEITAAADYWLSEFLRHDSRRNKAVISDLGELLVLLAISEKHTWAEIAELFLREVLCRNVRWYLISQVKDPVEKIYPELAYIEDTSSINAYRLEHTYNATQVSRQLLMFQVTFLRLAGRPEGSPPEEMLNRYNQNYGHPAPGMAGRLQSECKKMAEVHSWEGYLGQLGIEYEGSLAMCQMLRESVVRSEQKGDKLLGRYNVTWKVLCLEREKWDPTSEAFTRTFLSSPQMPSGQASETMTQAAPTPTDLSESLSRFLSVLSSTTEELSQVDNSLDTFPPLTTAPAPGHAPLTTAPAPGHAPVTAAAPAPTPSQPPASVPLRQLSNGSIRQLVAAVRQDPAAQLNLASVQPSRKKESARSQAHTGAQDKQRPQAQRRPRNQPRSEEPRDAQSLRLFVANLPFRVNDTVLANVYKQFGEVAEAKVMTDPSTGRSKGFGFVTFNGIESACAAQEHTNGADLDGRAVRVEFARAHAKVPAANAIR</sequence>
<feature type="domain" description="UBC core" evidence="5">
    <location>
        <begin position="8"/>
        <end position="167"/>
    </location>
</feature>
<dbReference type="CDD" id="cd09917">
    <property type="entry name" value="F-box_SF"/>
    <property type="match status" value="1"/>
</dbReference>
<comment type="caution">
    <text evidence="6">The sequence shown here is derived from an EMBL/GenBank/DDBJ whole genome shotgun (WGS) entry which is preliminary data.</text>
</comment>
<dbReference type="InterPro" id="IPR012677">
    <property type="entry name" value="Nucleotide-bd_a/b_plait_sf"/>
</dbReference>
<dbReference type="PROSITE" id="PS50127">
    <property type="entry name" value="UBC_2"/>
    <property type="match status" value="1"/>
</dbReference>
<feature type="compositionally biased region" description="Pro residues" evidence="3">
    <location>
        <begin position="666"/>
        <end position="675"/>
    </location>
</feature>
<dbReference type="SMART" id="SM00212">
    <property type="entry name" value="UBCc"/>
    <property type="match status" value="1"/>
</dbReference>
<feature type="region of interest" description="Disordered" evidence="3">
    <location>
        <begin position="583"/>
        <end position="606"/>
    </location>
</feature>
<dbReference type="SUPFAM" id="SSF54495">
    <property type="entry name" value="UBC-like"/>
    <property type="match status" value="1"/>
</dbReference>
<dbReference type="Gene3D" id="3.30.70.330">
    <property type="match status" value="1"/>
</dbReference>
<dbReference type="Pfam" id="PF00179">
    <property type="entry name" value="UQ_con"/>
    <property type="match status" value="1"/>
</dbReference>
<dbReference type="GO" id="GO:0003723">
    <property type="term" value="F:RNA binding"/>
    <property type="evidence" value="ECO:0007669"/>
    <property type="project" value="UniProtKB-UniRule"/>
</dbReference>
<dbReference type="CDD" id="cd23955">
    <property type="entry name" value="UBCc_invertebrate"/>
    <property type="match status" value="1"/>
</dbReference>
<evidence type="ECO:0000259" key="4">
    <source>
        <dbReference type="PROSITE" id="PS50102"/>
    </source>
</evidence>
<dbReference type="InterPro" id="IPR000504">
    <property type="entry name" value="RRM_dom"/>
</dbReference>
<proteinExistence type="predicted"/>
<dbReference type="Proteomes" id="UP001190700">
    <property type="component" value="Unassembled WGS sequence"/>
</dbReference>
<feature type="compositionally biased region" description="Low complexity" evidence="3">
    <location>
        <begin position="650"/>
        <end position="665"/>
    </location>
</feature>
<feature type="compositionally biased region" description="Basic and acidic residues" evidence="3">
    <location>
        <begin position="739"/>
        <end position="748"/>
    </location>
</feature>
<feature type="region of interest" description="Disordered" evidence="3">
    <location>
        <begin position="628"/>
        <end position="678"/>
    </location>
</feature>
<evidence type="ECO:0000259" key="5">
    <source>
        <dbReference type="PROSITE" id="PS50127"/>
    </source>
</evidence>
<keyword evidence="1 2" id="KW-0694">RNA-binding</keyword>
<protein>
    <recommendedName>
        <fullName evidence="8">UBC core domain-containing protein</fullName>
    </recommendedName>
</protein>
<dbReference type="PROSITE" id="PS50102">
    <property type="entry name" value="RRM"/>
    <property type="match status" value="1"/>
</dbReference>
<dbReference type="InterPro" id="IPR016135">
    <property type="entry name" value="UBQ-conjugating_enzyme/RWD"/>
</dbReference>
<dbReference type="InterPro" id="IPR052462">
    <property type="entry name" value="SLIRP/GR-RBP-like"/>
</dbReference>
<name>A0AAE0G5E3_9CHLO</name>
<evidence type="ECO:0000256" key="1">
    <source>
        <dbReference type="ARBA" id="ARBA00022884"/>
    </source>
</evidence>
<feature type="region of interest" description="Disordered" evidence="3">
    <location>
        <begin position="702"/>
        <end position="748"/>
    </location>
</feature>
<accession>A0AAE0G5E3</accession>
<keyword evidence="7" id="KW-1185">Reference proteome</keyword>
<dbReference type="SMART" id="SM00360">
    <property type="entry name" value="RRM"/>
    <property type="match status" value="1"/>
</dbReference>
<dbReference type="SUPFAM" id="SSF54928">
    <property type="entry name" value="RNA-binding domain, RBD"/>
    <property type="match status" value="1"/>
</dbReference>
<organism evidence="6 7">
    <name type="scientific">Cymbomonas tetramitiformis</name>
    <dbReference type="NCBI Taxonomy" id="36881"/>
    <lineage>
        <taxon>Eukaryota</taxon>
        <taxon>Viridiplantae</taxon>
        <taxon>Chlorophyta</taxon>
        <taxon>Pyramimonadophyceae</taxon>
        <taxon>Pyramimonadales</taxon>
        <taxon>Pyramimonadaceae</taxon>
        <taxon>Cymbomonas</taxon>
    </lineage>
</organism>
<evidence type="ECO:0008006" key="8">
    <source>
        <dbReference type="Google" id="ProtNLM"/>
    </source>
</evidence>
<gene>
    <name evidence="6" type="ORF">CYMTET_20055</name>
</gene>
<evidence type="ECO:0000313" key="7">
    <source>
        <dbReference type="Proteomes" id="UP001190700"/>
    </source>
</evidence>
<dbReference type="PANTHER" id="PTHR48027">
    <property type="entry name" value="HETEROGENEOUS NUCLEAR RIBONUCLEOPROTEIN 87F-RELATED"/>
    <property type="match status" value="1"/>
</dbReference>
<dbReference type="AlphaFoldDB" id="A0AAE0G5E3"/>
<evidence type="ECO:0000313" key="6">
    <source>
        <dbReference type="EMBL" id="KAK3271613.1"/>
    </source>
</evidence>
<dbReference type="InterPro" id="IPR035979">
    <property type="entry name" value="RBD_domain_sf"/>
</dbReference>
<evidence type="ECO:0000256" key="3">
    <source>
        <dbReference type="SAM" id="MobiDB-lite"/>
    </source>
</evidence>
<feature type="domain" description="RRM" evidence="4">
    <location>
        <begin position="750"/>
        <end position="828"/>
    </location>
</feature>
<dbReference type="EMBL" id="LGRX02009540">
    <property type="protein sequence ID" value="KAK3271613.1"/>
    <property type="molecule type" value="Genomic_DNA"/>
</dbReference>